<keyword evidence="2 3" id="KW-0378">Hydrolase</keyword>
<feature type="binding site" evidence="2">
    <location>
        <position position="142"/>
    </location>
    <ligand>
        <name>Fe cation</name>
        <dbReference type="ChEBI" id="CHEBI:24875"/>
    </ligand>
</feature>
<keyword evidence="4" id="KW-1185">Reference proteome</keyword>
<comment type="cofactor">
    <cofactor evidence="2">
        <name>Fe(2+)</name>
        <dbReference type="ChEBI" id="CHEBI:29033"/>
    </cofactor>
    <text evidence="2">Binds 1 Fe(2+) ion.</text>
</comment>
<dbReference type="AlphaFoldDB" id="A0A518BWM8"/>
<dbReference type="NCBIfam" id="TIGR00079">
    <property type="entry name" value="pept_deformyl"/>
    <property type="match status" value="1"/>
</dbReference>
<comment type="catalytic activity">
    <reaction evidence="2">
        <text>N-terminal N-formyl-L-methionyl-[peptide] + H2O = N-terminal L-methionyl-[peptide] + formate</text>
        <dbReference type="Rhea" id="RHEA:24420"/>
        <dbReference type="Rhea" id="RHEA-COMP:10639"/>
        <dbReference type="Rhea" id="RHEA-COMP:10640"/>
        <dbReference type="ChEBI" id="CHEBI:15377"/>
        <dbReference type="ChEBI" id="CHEBI:15740"/>
        <dbReference type="ChEBI" id="CHEBI:49298"/>
        <dbReference type="ChEBI" id="CHEBI:64731"/>
        <dbReference type="EC" id="3.5.1.88"/>
    </reaction>
</comment>
<comment type="function">
    <text evidence="2">Removes the formyl group from the N-terminal Met of newly synthesized proteins. Requires at least a dipeptide for an efficient rate of reaction. N-terminal L-methionine is a prerequisite for activity but the enzyme has broad specificity at other positions.</text>
</comment>
<dbReference type="PANTHER" id="PTHR10458:SF22">
    <property type="entry name" value="PEPTIDE DEFORMYLASE"/>
    <property type="match status" value="1"/>
</dbReference>
<dbReference type="NCBIfam" id="NF001159">
    <property type="entry name" value="PRK00150.1-3"/>
    <property type="match status" value="1"/>
</dbReference>
<comment type="similarity">
    <text evidence="1 2">Belongs to the polypeptide deformylase family.</text>
</comment>
<organism evidence="3 4">
    <name type="scientific">Mucisphaera calidilacus</name>
    <dbReference type="NCBI Taxonomy" id="2527982"/>
    <lineage>
        <taxon>Bacteria</taxon>
        <taxon>Pseudomonadati</taxon>
        <taxon>Planctomycetota</taxon>
        <taxon>Phycisphaerae</taxon>
        <taxon>Phycisphaerales</taxon>
        <taxon>Phycisphaeraceae</taxon>
        <taxon>Mucisphaera</taxon>
    </lineage>
</organism>
<dbReference type="GO" id="GO:0046872">
    <property type="term" value="F:metal ion binding"/>
    <property type="evidence" value="ECO:0007669"/>
    <property type="project" value="UniProtKB-KW"/>
</dbReference>
<keyword evidence="2" id="KW-0648">Protein biosynthesis</keyword>
<dbReference type="EC" id="3.5.1.88" evidence="2"/>
<evidence type="ECO:0000313" key="4">
    <source>
        <dbReference type="Proteomes" id="UP000320386"/>
    </source>
</evidence>
<feature type="active site" evidence="2">
    <location>
        <position position="139"/>
    </location>
</feature>
<evidence type="ECO:0000256" key="2">
    <source>
        <dbReference type="HAMAP-Rule" id="MF_00163"/>
    </source>
</evidence>
<dbReference type="RefSeq" id="WP_145445528.1">
    <property type="nucleotide sequence ID" value="NZ_CP036280.1"/>
</dbReference>
<dbReference type="Gene3D" id="3.90.45.10">
    <property type="entry name" value="Peptide deformylase"/>
    <property type="match status" value="1"/>
</dbReference>
<dbReference type="Pfam" id="PF01327">
    <property type="entry name" value="Pep_deformylase"/>
    <property type="match status" value="1"/>
</dbReference>
<name>A0A518BWM8_9BACT</name>
<dbReference type="CDD" id="cd00487">
    <property type="entry name" value="Pep_deformylase"/>
    <property type="match status" value="1"/>
</dbReference>
<proteinExistence type="inferred from homology"/>
<dbReference type="KEGG" id="mcad:Pan265_12250"/>
<dbReference type="PRINTS" id="PR01576">
    <property type="entry name" value="PDEFORMYLASE"/>
</dbReference>
<dbReference type="HAMAP" id="MF_00163">
    <property type="entry name" value="Pep_deformylase"/>
    <property type="match status" value="1"/>
</dbReference>
<evidence type="ECO:0000256" key="1">
    <source>
        <dbReference type="ARBA" id="ARBA00010759"/>
    </source>
</evidence>
<reference evidence="3 4" key="1">
    <citation type="submission" date="2019-02" db="EMBL/GenBank/DDBJ databases">
        <title>Deep-cultivation of Planctomycetes and their phenomic and genomic characterization uncovers novel biology.</title>
        <authorList>
            <person name="Wiegand S."/>
            <person name="Jogler M."/>
            <person name="Boedeker C."/>
            <person name="Pinto D."/>
            <person name="Vollmers J."/>
            <person name="Rivas-Marin E."/>
            <person name="Kohn T."/>
            <person name="Peeters S.H."/>
            <person name="Heuer A."/>
            <person name="Rast P."/>
            <person name="Oberbeckmann S."/>
            <person name="Bunk B."/>
            <person name="Jeske O."/>
            <person name="Meyerdierks A."/>
            <person name="Storesund J.E."/>
            <person name="Kallscheuer N."/>
            <person name="Luecker S."/>
            <person name="Lage O.M."/>
            <person name="Pohl T."/>
            <person name="Merkel B.J."/>
            <person name="Hornburger P."/>
            <person name="Mueller R.-W."/>
            <person name="Bruemmer F."/>
            <person name="Labrenz M."/>
            <person name="Spormann A.M."/>
            <person name="Op den Camp H."/>
            <person name="Overmann J."/>
            <person name="Amann R."/>
            <person name="Jetten M.S.M."/>
            <person name="Mascher T."/>
            <person name="Medema M.H."/>
            <person name="Devos D.P."/>
            <person name="Kaster A.-K."/>
            <person name="Ovreas L."/>
            <person name="Rohde M."/>
            <person name="Galperin M.Y."/>
            <person name="Jogler C."/>
        </authorList>
    </citation>
    <scope>NUCLEOTIDE SEQUENCE [LARGE SCALE GENOMIC DNA]</scope>
    <source>
        <strain evidence="3 4">Pan265</strain>
    </source>
</reference>
<evidence type="ECO:0000313" key="3">
    <source>
        <dbReference type="EMBL" id="QDU71376.1"/>
    </source>
</evidence>
<dbReference type="EMBL" id="CP036280">
    <property type="protein sequence ID" value="QDU71376.1"/>
    <property type="molecule type" value="Genomic_DNA"/>
</dbReference>
<dbReference type="GO" id="GO:0042586">
    <property type="term" value="F:peptide deformylase activity"/>
    <property type="evidence" value="ECO:0007669"/>
    <property type="project" value="UniProtKB-UniRule"/>
</dbReference>
<dbReference type="InterPro" id="IPR036821">
    <property type="entry name" value="Peptide_deformylase_sf"/>
</dbReference>
<keyword evidence="2" id="KW-0479">Metal-binding</keyword>
<protein>
    <recommendedName>
        <fullName evidence="2">Peptide deformylase</fullName>
        <shortName evidence="2">PDF</shortName>
        <ecNumber evidence="2">3.5.1.88</ecNumber>
    </recommendedName>
    <alternativeName>
        <fullName evidence="2">Polypeptide deformylase</fullName>
    </alternativeName>
</protein>
<sequence length="170" mass="18855">MEADPQSLEIVIHPHEVLRQQAEPVAAVTDEVRGVAGRMIELMHEAPGVGLAAPQVGLSWRLFVVNATGEPGDDVVFINPRFIELGRDQDVYDEGCLSLPEITVNVRRPTRAVIEAQGLDGEVFRLESDEFPARVWQHEYDHLDGVLIIDKMSPTDRIANRVALKALEEG</sequence>
<keyword evidence="2" id="KW-0408">Iron</keyword>
<dbReference type="SUPFAM" id="SSF56420">
    <property type="entry name" value="Peptide deformylase"/>
    <property type="match status" value="1"/>
</dbReference>
<feature type="binding site" evidence="2">
    <location>
        <position position="96"/>
    </location>
    <ligand>
        <name>Fe cation</name>
        <dbReference type="ChEBI" id="CHEBI:24875"/>
    </ligand>
</feature>
<feature type="binding site" evidence="2">
    <location>
        <position position="138"/>
    </location>
    <ligand>
        <name>Fe cation</name>
        <dbReference type="ChEBI" id="CHEBI:24875"/>
    </ligand>
</feature>
<dbReference type="InterPro" id="IPR023635">
    <property type="entry name" value="Peptide_deformylase"/>
</dbReference>
<gene>
    <name evidence="2 3" type="primary">def</name>
    <name evidence="3" type="ORF">Pan265_12250</name>
</gene>
<dbReference type="Proteomes" id="UP000320386">
    <property type="component" value="Chromosome"/>
</dbReference>
<dbReference type="PANTHER" id="PTHR10458">
    <property type="entry name" value="PEPTIDE DEFORMYLASE"/>
    <property type="match status" value="1"/>
</dbReference>
<dbReference type="PIRSF" id="PIRSF004749">
    <property type="entry name" value="Pep_def"/>
    <property type="match status" value="1"/>
</dbReference>
<accession>A0A518BWM8</accession>
<dbReference type="OrthoDB" id="9784988at2"/>
<dbReference type="GO" id="GO:0006412">
    <property type="term" value="P:translation"/>
    <property type="evidence" value="ECO:0007669"/>
    <property type="project" value="UniProtKB-UniRule"/>
</dbReference>